<feature type="domain" description="Glycosyltransferase 2-like" evidence="2">
    <location>
        <begin position="2"/>
        <end position="110"/>
    </location>
</feature>
<dbReference type="Proteomes" id="UP001642409">
    <property type="component" value="Unassembled WGS sequence"/>
</dbReference>
<comment type="function">
    <text evidence="1">Dolichyl-phosphate beta-glucosyltransferase involved in the glycosylation of glycoproteins through the synthesis of dolichyl beta-D-glucosyl phosphate which serves as a sugar donor for transfer of three glucose residues to the Man-9-GlcNAc-2-PP-dolichol precursor to N-glycans.</text>
</comment>
<proteinExistence type="predicted"/>
<dbReference type="PANTHER" id="PTHR43685">
    <property type="entry name" value="GLYCOSYLTRANSFERASE"/>
    <property type="match status" value="1"/>
</dbReference>
<keyword evidence="4" id="KW-1185">Reference proteome</keyword>
<dbReference type="SUPFAM" id="SSF53448">
    <property type="entry name" value="Nucleotide-diphospho-sugar transferases"/>
    <property type="match status" value="1"/>
</dbReference>
<dbReference type="Pfam" id="PF00535">
    <property type="entry name" value="Glycos_transf_2"/>
    <property type="match status" value="1"/>
</dbReference>
<dbReference type="InterPro" id="IPR029044">
    <property type="entry name" value="Nucleotide-diphossugar_trans"/>
</dbReference>
<organism evidence="3 4">
    <name type="scientific">Hexamita inflata</name>
    <dbReference type="NCBI Taxonomy" id="28002"/>
    <lineage>
        <taxon>Eukaryota</taxon>
        <taxon>Metamonada</taxon>
        <taxon>Diplomonadida</taxon>
        <taxon>Hexamitidae</taxon>
        <taxon>Hexamitinae</taxon>
        <taxon>Hexamita</taxon>
    </lineage>
</organism>
<evidence type="ECO:0000313" key="4">
    <source>
        <dbReference type="Proteomes" id="UP001642409"/>
    </source>
</evidence>
<reference evidence="3 4" key="1">
    <citation type="submission" date="2024-07" db="EMBL/GenBank/DDBJ databases">
        <authorList>
            <person name="Akdeniz Z."/>
        </authorList>
    </citation>
    <scope>NUCLEOTIDE SEQUENCE [LARGE SCALE GENOMIC DNA]</scope>
</reference>
<evidence type="ECO:0000313" key="3">
    <source>
        <dbReference type="EMBL" id="CAL5970707.1"/>
    </source>
</evidence>
<dbReference type="PANTHER" id="PTHR43685:SF11">
    <property type="entry name" value="GLYCOSYLTRANSFERASE TAGX-RELATED"/>
    <property type="match status" value="1"/>
</dbReference>
<dbReference type="InterPro" id="IPR001173">
    <property type="entry name" value="Glyco_trans_2-like"/>
</dbReference>
<comment type="caution">
    <text evidence="3">The sequence shown here is derived from an EMBL/GenBank/DDBJ whole genome shotgun (WGS) entry which is preliminary data.</text>
</comment>
<protein>
    <submittedName>
        <fullName evidence="3">Glycosyl_transferase family 2 protein</fullName>
    </submittedName>
</protein>
<name>A0ABP1GF02_9EUKA</name>
<accession>A0ABP1GF02</accession>
<dbReference type="EMBL" id="CAXDID020000001">
    <property type="protein sequence ID" value="CAL5970707.1"/>
    <property type="molecule type" value="Genomic_DNA"/>
</dbReference>
<evidence type="ECO:0000259" key="2">
    <source>
        <dbReference type="Pfam" id="PF00535"/>
    </source>
</evidence>
<dbReference type="Gene3D" id="3.90.550.10">
    <property type="entry name" value="Spore Coat Polysaccharide Biosynthesis Protein SpsA, Chain A"/>
    <property type="match status" value="1"/>
</dbReference>
<dbReference type="InterPro" id="IPR050834">
    <property type="entry name" value="Glycosyltransf_2"/>
</dbReference>
<gene>
    <name evidence="3" type="ORF">HINF_LOCUS647</name>
</gene>
<sequence length="419" mass="48204">MNQQYNNYSVTIVDDGSTDNSSQVIKSYIADKQNIVFIQNKYNYGTFYTRYLATTIDSDYTLFLDADDSIVENTLQTLVDSIQGSEPDIVWFQMNGSDTFARNLNMTSGYDLFSQIHEQQAMFTYLIGKMIKTEVLRRSLVQLKVLLANKLVLGEDFLTMCSILSQNVSVTSVPFVGYVHNVNNQQITRFPSQERQLQDYFSRKISLGLLNQIQQKFGLNFSLCSQIWWDFEPRFQTAQNCSTYLQVIKSWALSNCEIIARRKFVQFVARENVYLNSCFSQELIFEGENQFIGEEYVEIKTDFEGVFELIEQKRSEPRGIVGQAIKQQNKSILAVICFNVGKQQCEQDIKALIEEIKDINGQKLTVVSNNKEINACQEIFDQLPQFRKIMECKTTFENVQAAGIGAGQIEAKVFNWMFV</sequence>
<dbReference type="CDD" id="cd00761">
    <property type="entry name" value="Glyco_tranf_GTA_type"/>
    <property type="match status" value="1"/>
</dbReference>
<evidence type="ECO:0000256" key="1">
    <source>
        <dbReference type="ARBA" id="ARBA00003301"/>
    </source>
</evidence>